<evidence type="ECO:0000256" key="1">
    <source>
        <dbReference type="ARBA" id="ARBA00022729"/>
    </source>
</evidence>
<sequence length="75" mass="8485">MRFTDLDGNGYDDYLCMDKDGRTTAFLHGPQGWVNYGQVKVTEGADRANIRWEDVNGDGRADMIWIDKFDGHGTV</sequence>
<dbReference type="EMBL" id="JAQQWL010000011">
    <property type="protein sequence ID" value="KAK8050097.1"/>
    <property type="molecule type" value="Genomic_DNA"/>
</dbReference>
<evidence type="ECO:0000313" key="3">
    <source>
        <dbReference type="Proteomes" id="UP001480595"/>
    </source>
</evidence>
<keyword evidence="1" id="KW-0732">Signal</keyword>
<gene>
    <name evidence="2" type="ORF">PG994_011827</name>
</gene>
<dbReference type="SUPFAM" id="SSF69318">
    <property type="entry name" value="Integrin alpha N-terminal domain"/>
    <property type="match status" value="1"/>
</dbReference>
<name>A0ABR1TU41_9PEZI</name>
<keyword evidence="3" id="KW-1185">Reference proteome</keyword>
<reference evidence="2 3" key="1">
    <citation type="submission" date="2023-01" db="EMBL/GenBank/DDBJ databases">
        <title>Analysis of 21 Apiospora genomes using comparative genomics revels a genus with tremendous synthesis potential of carbohydrate active enzymes and secondary metabolites.</title>
        <authorList>
            <person name="Sorensen T."/>
        </authorList>
    </citation>
    <scope>NUCLEOTIDE SEQUENCE [LARGE SCALE GENOMIC DNA]</scope>
    <source>
        <strain evidence="2 3">CBS 135458</strain>
    </source>
</reference>
<dbReference type="InterPro" id="IPR013517">
    <property type="entry name" value="FG-GAP"/>
</dbReference>
<accession>A0ABR1TU41</accession>
<comment type="caution">
    <text evidence="2">The sequence shown here is derived from an EMBL/GenBank/DDBJ whole genome shotgun (WGS) entry which is preliminary data.</text>
</comment>
<dbReference type="Proteomes" id="UP001480595">
    <property type="component" value="Unassembled WGS sequence"/>
</dbReference>
<evidence type="ECO:0000313" key="2">
    <source>
        <dbReference type="EMBL" id="KAK8050097.1"/>
    </source>
</evidence>
<protein>
    <submittedName>
        <fullName evidence="2">Esterase</fullName>
    </submittedName>
</protein>
<organism evidence="2 3">
    <name type="scientific">Apiospora phragmitis</name>
    <dbReference type="NCBI Taxonomy" id="2905665"/>
    <lineage>
        <taxon>Eukaryota</taxon>
        <taxon>Fungi</taxon>
        <taxon>Dikarya</taxon>
        <taxon>Ascomycota</taxon>
        <taxon>Pezizomycotina</taxon>
        <taxon>Sordariomycetes</taxon>
        <taxon>Xylariomycetidae</taxon>
        <taxon>Amphisphaeriales</taxon>
        <taxon>Apiosporaceae</taxon>
        <taxon>Apiospora</taxon>
    </lineage>
</organism>
<dbReference type="GeneID" id="92096299"/>
<dbReference type="RefSeq" id="XP_066712346.1">
    <property type="nucleotide sequence ID" value="XM_066863236.1"/>
</dbReference>
<proteinExistence type="predicted"/>
<dbReference type="Pfam" id="PF13517">
    <property type="entry name" value="FG-GAP_3"/>
    <property type="match status" value="1"/>
</dbReference>
<dbReference type="InterPro" id="IPR028994">
    <property type="entry name" value="Integrin_alpha_N"/>
</dbReference>